<keyword evidence="3" id="KW-1185">Reference proteome</keyword>
<dbReference type="EMBL" id="MVBO01000377">
    <property type="protein sequence ID" value="OZJ01428.1"/>
    <property type="molecule type" value="Genomic_DNA"/>
</dbReference>
<dbReference type="PANTHER" id="PTHR42678">
    <property type="entry name" value="AMIDASE"/>
    <property type="match status" value="1"/>
</dbReference>
<name>A0A261XST6_9FUNG</name>
<protein>
    <recommendedName>
        <fullName evidence="1">Amidase domain-containing protein</fullName>
    </recommendedName>
</protein>
<dbReference type="SUPFAM" id="SSF75304">
    <property type="entry name" value="Amidase signature (AS) enzymes"/>
    <property type="match status" value="1"/>
</dbReference>
<evidence type="ECO:0000259" key="1">
    <source>
        <dbReference type="Pfam" id="PF01425"/>
    </source>
</evidence>
<reference evidence="2 3" key="1">
    <citation type="journal article" date="2017" name="Mycologia">
        <title>Bifiguratus adelaidae, gen. et sp. nov., a new member of Mucoromycotina in endophytic and soil-dwelling habitats.</title>
        <authorList>
            <person name="Torres-Cruz T.J."/>
            <person name="Billingsley Tobias T.L."/>
            <person name="Almatruk M."/>
            <person name="Hesse C."/>
            <person name="Kuske C.R."/>
            <person name="Desiro A."/>
            <person name="Benucci G.M."/>
            <person name="Bonito G."/>
            <person name="Stajich J.E."/>
            <person name="Dunlap C."/>
            <person name="Arnold A.E."/>
            <person name="Porras-Alfaro A."/>
        </authorList>
    </citation>
    <scope>NUCLEOTIDE SEQUENCE [LARGE SCALE GENOMIC DNA]</scope>
    <source>
        <strain evidence="2 3">AZ0501</strain>
    </source>
</reference>
<evidence type="ECO:0000313" key="2">
    <source>
        <dbReference type="EMBL" id="OZJ01428.1"/>
    </source>
</evidence>
<feature type="domain" description="Amidase" evidence="1">
    <location>
        <begin position="1"/>
        <end position="203"/>
    </location>
</feature>
<dbReference type="Proteomes" id="UP000242875">
    <property type="component" value="Unassembled WGS sequence"/>
</dbReference>
<dbReference type="AlphaFoldDB" id="A0A261XST6"/>
<dbReference type="InterPro" id="IPR036928">
    <property type="entry name" value="AS_sf"/>
</dbReference>
<feature type="non-terminal residue" evidence="2">
    <location>
        <position position="1"/>
    </location>
</feature>
<gene>
    <name evidence="2" type="ORF">BZG36_05751</name>
</gene>
<proteinExistence type="predicted"/>
<comment type="caution">
    <text evidence="2">The sequence shown here is derived from an EMBL/GenBank/DDBJ whole genome shotgun (WGS) entry which is preliminary data.</text>
</comment>
<evidence type="ECO:0000313" key="3">
    <source>
        <dbReference type="Proteomes" id="UP000242875"/>
    </source>
</evidence>
<dbReference type="Pfam" id="PF01425">
    <property type="entry name" value="Amidase"/>
    <property type="match status" value="1"/>
</dbReference>
<organism evidence="2 3">
    <name type="scientific">Bifiguratus adelaidae</name>
    <dbReference type="NCBI Taxonomy" id="1938954"/>
    <lineage>
        <taxon>Eukaryota</taxon>
        <taxon>Fungi</taxon>
        <taxon>Fungi incertae sedis</taxon>
        <taxon>Mucoromycota</taxon>
        <taxon>Mucoromycotina</taxon>
        <taxon>Endogonomycetes</taxon>
        <taxon>Endogonales</taxon>
        <taxon>Endogonales incertae sedis</taxon>
        <taxon>Bifiguratus</taxon>
    </lineage>
</organism>
<dbReference type="OrthoDB" id="566138at2759"/>
<feature type="non-terminal residue" evidence="2">
    <location>
        <position position="257"/>
    </location>
</feature>
<dbReference type="InterPro" id="IPR023631">
    <property type="entry name" value="Amidase_dom"/>
</dbReference>
<dbReference type="Gene3D" id="3.90.1300.10">
    <property type="entry name" value="Amidase signature (AS) domain"/>
    <property type="match status" value="1"/>
</dbReference>
<sequence>RTVKDAAYILSAIAGKDTKDNYTSVYPFKEGFKFESYCKPNALKGLRLGIPRNAFTLTATNGPEIDAFNASIAIFKAQGATIIDNANFPNMTEYGTQNSTLVDGVEFQAGVAAYFNSLTYNPNNITSLEDLINFTETFPAEDWPDRNIARWQLAVSFGLTPQSPEFQAARANDLIAGSIATILGALEKYNLDALIMPSSSSPGYAAIAGYPIVTFYGRWSLTKSSNLLNLIRFVPLRLNLQGQVEAQLSDAKSSAVI</sequence>
<dbReference type="PANTHER" id="PTHR42678:SF34">
    <property type="entry name" value="OS04G0183300 PROTEIN"/>
    <property type="match status" value="1"/>
</dbReference>
<accession>A0A261XST6</accession>